<dbReference type="EMBL" id="JACIJH010000028">
    <property type="protein sequence ID" value="MBB5708764.1"/>
    <property type="molecule type" value="Genomic_DNA"/>
</dbReference>
<keyword evidence="3" id="KW-1185">Reference proteome</keyword>
<organism evidence="2 3">
    <name type="scientific">Sphingopyxis panaciterrulae</name>
    <dbReference type="NCBI Taxonomy" id="462372"/>
    <lineage>
        <taxon>Bacteria</taxon>
        <taxon>Pseudomonadati</taxon>
        <taxon>Pseudomonadota</taxon>
        <taxon>Alphaproteobacteria</taxon>
        <taxon>Sphingomonadales</taxon>
        <taxon>Sphingomonadaceae</taxon>
        <taxon>Sphingopyxis</taxon>
    </lineage>
</organism>
<protein>
    <recommendedName>
        <fullName evidence="1">SnoaL-like domain-containing protein</fullName>
    </recommendedName>
</protein>
<dbReference type="SUPFAM" id="SSF54427">
    <property type="entry name" value="NTF2-like"/>
    <property type="match status" value="1"/>
</dbReference>
<dbReference type="RefSeq" id="WP_067108107.1">
    <property type="nucleotide sequence ID" value="NZ_JACIJH010000028.1"/>
</dbReference>
<dbReference type="InterPro" id="IPR032710">
    <property type="entry name" value="NTF2-like_dom_sf"/>
</dbReference>
<evidence type="ECO:0000259" key="1">
    <source>
        <dbReference type="Pfam" id="PF13577"/>
    </source>
</evidence>
<dbReference type="Proteomes" id="UP000537161">
    <property type="component" value="Unassembled WGS sequence"/>
</dbReference>
<evidence type="ECO:0000313" key="2">
    <source>
        <dbReference type="EMBL" id="MBB5708764.1"/>
    </source>
</evidence>
<dbReference type="InterPro" id="IPR037401">
    <property type="entry name" value="SnoaL-like"/>
</dbReference>
<reference evidence="2 3" key="1">
    <citation type="submission" date="2020-08" db="EMBL/GenBank/DDBJ databases">
        <title>Genomic Encyclopedia of Type Strains, Phase IV (KMG-IV): sequencing the most valuable type-strain genomes for metagenomic binning, comparative biology and taxonomic classification.</title>
        <authorList>
            <person name="Goeker M."/>
        </authorList>
    </citation>
    <scope>NUCLEOTIDE SEQUENCE [LARGE SCALE GENOMIC DNA]</scope>
    <source>
        <strain evidence="2 3">DSM 27163</strain>
    </source>
</reference>
<gene>
    <name evidence="2" type="ORF">FHR21_004159</name>
</gene>
<feature type="domain" description="SnoaL-like" evidence="1">
    <location>
        <begin position="7"/>
        <end position="126"/>
    </location>
</feature>
<proteinExistence type="predicted"/>
<name>A0A7W9ESI5_9SPHN</name>
<dbReference type="AlphaFoldDB" id="A0A7W9ESI5"/>
<evidence type="ECO:0000313" key="3">
    <source>
        <dbReference type="Proteomes" id="UP000537161"/>
    </source>
</evidence>
<accession>A0A7W9ESI5</accession>
<dbReference type="Gene3D" id="3.10.450.50">
    <property type="match status" value="1"/>
</dbReference>
<comment type="caution">
    <text evidence="2">The sequence shown here is derived from an EMBL/GenBank/DDBJ whole genome shotgun (WGS) entry which is preliminary data.</text>
</comment>
<sequence>MPFEGSFEDRLALRDLLDTYADAVNRADSEAWAATWDEGSLWSLPGFGIFEGKATIVDTWRAAMRAFPDIVFRAWPGLIEVREEKAAMRSYTEEIFLRDGALHRTLGIYDDVCRRVDGRWLFAERRFRPLPQLSRTEVQA</sequence>
<dbReference type="Pfam" id="PF13577">
    <property type="entry name" value="SnoaL_4"/>
    <property type="match status" value="1"/>
</dbReference>